<evidence type="ECO:0000313" key="11">
    <source>
        <dbReference type="Proteomes" id="UP000736672"/>
    </source>
</evidence>
<dbReference type="PANTHER" id="PTHR11742:SF89">
    <property type="entry name" value="ALPHA-1,2-MANNOSIDASE"/>
    <property type="match status" value="1"/>
</dbReference>
<sequence>MCCALYIFYDLKRGCRMLYGERGGRRERDQILEGIFTSFSFFILPFIHSFAHFTLFGGFLLTIMFRPSTLRAIPLRALSIAAVVGIFLFLHLLLASGPQLTTLSPPPSLPPRPTPPPVQTPTKFVASTVDWSSLQLQHPPVAVKPVPQGVAQRLPRVQAKKSKFSYNKDAEKRREAVRDEFLRGWSAYRQHAWMRDELMPVSAQWRDSFGGWAATLVDSLDTLWIMDLREEFEEAANAAATLNWGERRDGAIDVFKLTTRHLGGLLGAYELSGQEALLKKATELGEMLYVAFDTPNRIPTLWLDFAEAENGTQIAGNHDPSAAPASLAMEFTRLSQLTGDSKFYDATDRVTQFLSRVQNSTKLPGMWPIYLNFEHQVAEDNTFTLGALADSMYEYLIKMHALLGGLDRNYERMYRMATKVVADKLLYRPKVPNQDDVLLVGEIHVEGKAEFIPETQHLTCFAGGMFALGGKLLDNEEHVKLGEKLALGCHWAFKSFATGIMPEIFRLEECPTLEPCDYDEEAWAPEGEPIPPGFRHVRDPRYLLRPEAVESIFIMYRLTGDRKWQDMAWEMFEAIKRFTTTEHGNAAVEDIISVETKQTDSMESFWLSETLKYFYLIFSPPDLVSLDEYVLTTGAHPFRRPTK</sequence>
<proteinExistence type="inferred from homology"/>
<evidence type="ECO:0000256" key="5">
    <source>
        <dbReference type="ARBA" id="ARBA00023157"/>
    </source>
</evidence>
<dbReference type="GO" id="GO:0036503">
    <property type="term" value="P:ERAD pathway"/>
    <property type="evidence" value="ECO:0007669"/>
    <property type="project" value="UniProtKB-ARBA"/>
</dbReference>
<evidence type="ECO:0000256" key="6">
    <source>
        <dbReference type="PIRSR" id="PIRSR601382-2"/>
    </source>
</evidence>
<protein>
    <recommendedName>
        <fullName evidence="8">alpha-1,2-Mannosidase</fullName>
        <ecNumber evidence="8">3.2.1.-</ecNumber>
    </recommendedName>
</protein>
<dbReference type="EC" id="3.2.1.-" evidence="8"/>
<dbReference type="GO" id="GO:0016020">
    <property type="term" value="C:membrane"/>
    <property type="evidence" value="ECO:0007669"/>
    <property type="project" value="InterPro"/>
</dbReference>
<evidence type="ECO:0000256" key="2">
    <source>
        <dbReference type="ARBA" id="ARBA00004922"/>
    </source>
</evidence>
<comment type="similarity">
    <text evidence="3 8">Belongs to the glycosyl hydrolase 47 family.</text>
</comment>
<dbReference type="InterPro" id="IPR036026">
    <property type="entry name" value="Seven-hairpin_glycosidases"/>
</dbReference>
<dbReference type="PANTHER" id="PTHR11742">
    <property type="entry name" value="MANNOSYL-OLIGOSACCHARIDE ALPHA-1,2-MANNOSIDASE-RELATED"/>
    <property type="match status" value="1"/>
</dbReference>
<keyword evidence="9" id="KW-0812">Transmembrane</keyword>
<keyword evidence="6" id="KW-0106">Calcium</keyword>
<keyword evidence="9" id="KW-0472">Membrane</keyword>
<organism evidence="10 11">
    <name type="scientific">Fusarium solani</name>
    <name type="common">Filamentous fungus</name>
    <dbReference type="NCBI Taxonomy" id="169388"/>
    <lineage>
        <taxon>Eukaryota</taxon>
        <taxon>Fungi</taxon>
        <taxon>Dikarya</taxon>
        <taxon>Ascomycota</taxon>
        <taxon>Pezizomycotina</taxon>
        <taxon>Sordariomycetes</taxon>
        <taxon>Hypocreomycetidae</taxon>
        <taxon>Hypocreales</taxon>
        <taxon>Nectriaceae</taxon>
        <taxon>Fusarium</taxon>
        <taxon>Fusarium solani species complex</taxon>
    </lineage>
</organism>
<evidence type="ECO:0000256" key="3">
    <source>
        <dbReference type="ARBA" id="ARBA00007658"/>
    </source>
</evidence>
<dbReference type="AlphaFoldDB" id="A0A9P9KB19"/>
<dbReference type="OrthoDB" id="8118055at2759"/>
<dbReference type="GO" id="GO:0005975">
    <property type="term" value="P:carbohydrate metabolic process"/>
    <property type="evidence" value="ECO:0007669"/>
    <property type="project" value="InterPro"/>
</dbReference>
<comment type="caution">
    <text evidence="10">The sequence shown here is derived from an EMBL/GenBank/DDBJ whole genome shotgun (WGS) entry which is preliminary data.</text>
</comment>
<feature type="binding site" evidence="6">
    <location>
        <position position="633"/>
    </location>
    <ligand>
        <name>Ca(2+)</name>
        <dbReference type="ChEBI" id="CHEBI:29108"/>
    </ligand>
</feature>
<comment type="pathway">
    <text evidence="2">Protein modification; protein glycosylation.</text>
</comment>
<keyword evidence="8" id="KW-0326">Glycosidase</keyword>
<dbReference type="InterPro" id="IPR012341">
    <property type="entry name" value="6hp_glycosidase-like_sf"/>
</dbReference>
<evidence type="ECO:0000256" key="1">
    <source>
        <dbReference type="ARBA" id="ARBA00001913"/>
    </source>
</evidence>
<dbReference type="PRINTS" id="PR00747">
    <property type="entry name" value="GLYHDRLASE47"/>
</dbReference>
<dbReference type="GO" id="GO:0005509">
    <property type="term" value="F:calcium ion binding"/>
    <property type="evidence" value="ECO:0007669"/>
    <property type="project" value="InterPro"/>
</dbReference>
<evidence type="ECO:0000256" key="7">
    <source>
        <dbReference type="PIRSR" id="PIRSR601382-3"/>
    </source>
</evidence>
<accession>A0A9P9KB19</accession>
<comment type="cofactor">
    <cofactor evidence="1 6">
        <name>Ca(2+)</name>
        <dbReference type="ChEBI" id="CHEBI:29108"/>
    </cofactor>
</comment>
<evidence type="ECO:0000256" key="4">
    <source>
        <dbReference type="ARBA" id="ARBA00022801"/>
    </source>
</evidence>
<keyword evidence="5 7" id="KW-1015">Disulfide bond</keyword>
<feature type="transmembrane region" description="Helical" evidence="9">
    <location>
        <begin position="35"/>
        <end position="61"/>
    </location>
</feature>
<keyword evidence="9" id="KW-1133">Transmembrane helix</keyword>
<feature type="disulfide bond" evidence="7">
    <location>
        <begin position="460"/>
        <end position="489"/>
    </location>
</feature>
<feature type="transmembrane region" description="Helical" evidence="9">
    <location>
        <begin position="73"/>
        <end position="94"/>
    </location>
</feature>
<keyword evidence="4 8" id="KW-0378">Hydrolase</keyword>
<dbReference type="GO" id="GO:0005783">
    <property type="term" value="C:endoplasmic reticulum"/>
    <property type="evidence" value="ECO:0007669"/>
    <property type="project" value="TreeGrafter"/>
</dbReference>
<name>A0A9P9KB19_FUSSL</name>
<dbReference type="EMBL" id="JAGTJS010000012">
    <property type="protein sequence ID" value="KAH7250755.1"/>
    <property type="molecule type" value="Genomic_DNA"/>
</dbReference>
<evidence type="ECO:0000313" key="10">
    <source>
        <dbReference type="EMBL" id="KAH7250755.1"/>
    </source>
</evidence>
<evidence type="ECO:0000256" key="8">
    <source>
        <dbReference type="RuleBase" id="RU361193"/>
    </source>
</evidence>
<evidence type="ECO:0000256" key="9">
    <source>
        <dbReference type="SAM" id="Phobius"/>
    </source>
</evidence>
<dbReference type="InterPro" id="IPR050749">
    <property type="entry name" value="Glycosyl_Hydrolase_47"/>
</dbReference>
<dbReference type="InterPro" id="IPR001382">
    <property type="entry name" value="Glyco_hydro_47"/>
</dbReference>
<dbReference type="Pfam" id="PF01532">
    <property type="entry name" value="Glyco_hydro_47"/>
    <property type="match status" value="1"/>
</dbReference>
<keyword evidence="6" id="KW-0479">Metal-binding</keyword>
<dbReference type="FunFam" id="1.50.10.10:FF:000037">
    <property type="entry name" value="alpha-1,2-Mannosidase"/>
    <property type="match status" value="1"/>
</dbReference>
<dbReference type="GO" id="GO:0004571">
    <property type="term" value="F:mannosyl-oligosaccharide 1,2-alpha-mannosidase activity"/>
    <property type="evidence" value="ECO:0007669"/>
    <property type="project" value="InterPro"/>
</dbReference>
<reference evidence="10" key="1">
    <citation type="journal article" date="2021" name="Nat. Commun.">
        <title>Genetic determinants of endophytism in the Arabidopsis root mycobiome.</title>
        <authorList>
            <person name="Mesny F."/>
            <person name="Miyauchi S."/>
            <person name="Thiergart T."/>
            <person name="Pickel B."/>
            <person name="Atanasova L."/>
            <person name="Karlsson M."/>
            <person name="Huettel B."/>
            <person name="Barry K.W."/>
            <person name="Haridas S."/>
            <person name="Chen C."/>
            <person name="Bauer D."/>
            <person name="Andreopoulos W."/>
            <person name="Pangilinan J."/>
            <person name="LaButti K."/>
            <person name="Riley R."/>
            <person name="Lipzen A."/>
            <person name="Clum A."/>
            <person name="Drula E."/>
            <person name="Henrissat B."/>
            <person name="Kohler A."/>
            <person name="Grigoriev I.V."/>
            <person name="Martin F.M."/>
            <person name="Hacquard S."/>
        </authorList>
    </citation>
    <scope>NUCLEOTIDE SEQUENCE</scope>
    <source>
        <strain evidence="10">FSSC 5 MPI-SDFR-AT-0091</strain>
    </source>
</reference>
<keyword evidence="11" id="KW-1185">Reference proteome</keyword>
<dbReference type="Proteomes" id="UP000736672">
    <property type="component" value="Unassembled WGS sequence"/>
</dbReference>
<gene>
    <name evidence="10" type="ORF">B0J15DRAFT_496832</name>
</gene>
<dbReference type="SUPFAM" id="SSF48225">
    <property type="entry name" value="Seven-hairpin glycosidases"/>
    <property type="match status" value="1"/>
</dbReference>
<dbReference type="Gene3D" id="1.50.10.10">
    <property type="match status" value="1"/>
</dbReference>